<keyword evidence="1" id="KW-1133">Transmembrane helix</keyword>
<protein>
    <submittedName>
        <fullName evidence="2">Uncharacterized protein</fullName>
    </submittedName>
</protein>
<dbReference type="STRING" id="888741.HMPREF9098_2487"/>
<proteinExistence type="predicted"/>
<keyword evidence="1" id="KW-0472">Membrane</keyword>
<dbReference type="Proteomes" id="UP000004088">
    <property type="component" value="Unassembled WGS sequence"/>
</dbReference>
<dbReference type="RefSeq" id="WP_003784818.1">
    <property type="nucleotide sequence ID" value="NZ_GL870929.1"/>
</dbReference>
<feature type="transmembrane region" description="Helical" evidence="1">
    <location>
        <begin position="48"/>
        <end position="65"/>
    </location>
</feature>
<dbReference type="HOGENOM" id="CLU_1545574_0_0_4"/>
<sequence>MPRPPQQWTFRPLSYPIIPGVRTVKDAIVSWVVFSMIAIDYFGPESGSAIMFVMLIGGIIWFARSKWKLWQWYRKHDEYVRLGDTALHFCIYPQSGSLHYADIVQVIHWYEERMTGKDEEVYDKNIGIIITTRQQCTVRLNLERMVQGDDGISFGENSGIVIRALEEKMKWRRPAGRVRP</sequence>
<evidence type="ECO:0000313" key="2">
    <source>
        <dbReference type="EMBL" id="EGC16164.1"/>
    </source>
</evidence>
<evidence type="ECO:0000313" key="3">
    <source>
        <dbReference type="Proteomes" id="UP000004088"/>
    </source>
</evidence>
<dbReference type="AlphaFoldDB" id="F0F302"/>
<name>F0F302_9NEIS</name>
<evidence type="ECO:0000256" key="1">
    <source>
        <dbReference type="SAM" id="Phobius"/>
    </source>
</evidence>
<organism evidence="2 3">
    <name type="scientific">Kingella denitrificans ATCC 33394</name>
    <dbReference type="NCBI Taxonomy" id="888741"/>
    <lineage>
        <taxon>Bacteria</taxon>
        <taxon>Pseudomonadati</taxon>
        <taxon>Pseudomonadota</taxon>
        <taxon>Betaproteobacteria</taxon>
        <taxon>Neisseriales</taxon>
        <taxon>Neisseriaceae</taxon>
        <taxon>Kingella</taxon>
    </lineage>
</organism>
<keyword evidence="3" id="KW-1185">Reference proteome</keyword>
<comment type="caution">
    <text evidence="2">The sequence shown here is derived from an EMBL/GenBank/DDBJ whole genome shotgun (WGS) entry which is preliminary data.</text>
</comment>
<reference evidence="2 3" key="1">
    <citation type="submission" date="2011-01" db="EMBL/GenBank/DDBJ databases">
        <authorList>
            <person name="Muzny D."/>
            <person name="Qin X."/>
            <person name="Deng J."/>
            <person name="Jiang H."/>
            <person name="Liu Y."/>
            <person name="Qu J."/>
            <person name="Song X.-Z."/>
            <person name="Zhang L."/>
            <person name="Thornton R."/>
            <person name="Coyle M."/>
            <person name="Francisco L."/>
            <person name="Jackson L."/>
            <person name="Javaid M."/>
            <person name="Korchina V."/>
            <person name="Kovar C."/>
            <person name="Mata R."/>
            <person name="Mathew T."/>
            <person name="Ngo R."/>
            <person name="Nguyen L."/>
            <person name="Nguyen N."/>
            <person name="Okwuonu G."/>
            <person name="Ongeri F."/>
            <person name="Pham C."/>
            <person name="Simmons D."/>
            <person name="Wilczek-Boney K."/>
            <person name="Hale W."/>
            <person name="Jakkamsetti A."/>
            <person name="Pham P."/>
            <person name="Ruth R."/>
            <person name="San Lucas F."/>
            <person name="Warren J."/>
            <person name="Zhang J."/>
            <person name="Zhao Z."/>
            <person name="Zhou C."/>
            <person name="Zhu D."/>
            <person name="Lee S."/>
            <person name="Bess C."/>
            <person name="Blankenburg K."/>
            <person name="Forbes L."/>
            <person name="Fu Q."/>
            <person name="Gubbala S."/>
            <person name="Hirani K."/>
            <person name="Jayaseelan J.C."/>
            <person name="Lara F."/>
            <person name="Munidasa M."/>
            <person name="Palculict T."/>
            <person name="Patil S."/>
            <person name="Pu L.-L."/>
            <person name="Saada N."/>
            <person name="Tang L."/>
            <person name="Weissenberger G."/>
            <person name="Zhu Y."/>
            <person name="Hemphill L."/>
            <person name="Shang Y."/>
            <person name="Youmans B."/>
            <person name="Ayvaz T."/>
            <person name="Ross M."/>
            <person name="Santibanez J."/>
            <person name="Aqrawi P."/>
            <person name="Gross S."/>
            <person name="Joshi V."/>
            <person name="Fowler G."/>
            <person name="Nazareth L."/>
            <person name="Reid J."/>
            <person name="Worley K."/>
            <person name="Petrosino J."/>
            <person name="Highlander S."/>
            <person name="Gibbs R."/>
        </authorList>
    </citation>
    <scope>NUCLEOTIDE SEQUENCE [LARGE SCALE GENOMIC DNA]</scope>
    <source>
        <strain evidence="2 3">ATCC 33394</strain>
    </source>
</reference>
<gene>
    <name evidence="2" type="ORF">HMPREF9098_2487</name>
</gene>
<keyword evidence="1" id="KW-0812">Transmembrane</keyword>
<dbReference type="EMBL" id="AEWV01000046">
    <property type="protein sequence ID" value="EGC16164.1"/>
    <property type="molecule type" value="Genomic_DNA"/>
</dbReference>
<accession>F0F302</accession>